<accession>A0A3L8PR41</accession>
<organism evidence="2 3">
    <name type="scientific">Parashewanella curva</name>
    <dbReference type="NCBI Taxonomy" id="2338552"/>
    <lineage>
        <taxon>Bacteria</taxon>
        <taxon>Pseudomonadati</taxon>
        <taxon>Pseudomonadota</taxon>
        <taxon>Gammaproteobacteria</taxon>
        <taxon>Alteromonadales</taxon>
        <taxon>Shewanellaceae</taxon>
        <taxon>Parashewanella</taxon>
    </lineage>
</organism>
<evidence type="ECO:0000313" key="2">
    <source>
        <dbReference type="EMBL" id="RLV57674.1"/>
    </source>
</evidence>
<reference evidence="2 3" key="1">
    <citation type="submission" date="2018-09" db="EMBL/GenBank/DDBJ databases">
        <title>Phylogeny of the Shewanellaceae, and recommendation for two new genera, Pseudoshewanella and Parashewanella.</title>
        <authorList>
            <person name="Wang G."/>
        </authorList>
    </citation>
    <scope>NUCLEOTIDE SEQUENCE [LARGE SCALE GENOMIC DNA]</scope>
    <source>
        <strain evidence="2 3">C51</strain>
    </source>
</reference>
<sequence>MINSSTTSTTSTTSTCYSRNTSSPSPFTASLECKDAIDKQSLWESTCSMSEWRLVSRHPAHYVEKTALSAFLMKANTSNQHSSPAKECGQVDFSDWKRKEIERFVQFKNRKFSVNPVSSNRCLPLFKRSKSMIKLRRLKVMSEKGGRNPDNNDAIPHPLIRKFFIQNSNSSSSSKSFSLSNRSSTIYAESISSSTSRSESEWTTPPPLFDSIK</sequence>
<name>A0A3L8PR41_9GAMM</name>
<proteinExistence type="predicted"/>
<protein>
    <submittedName>
        <fullName evidence="2">Uncharacterized protein</fullName>
    </submittedName>
</protein>
<feature type="compositionally biased region" description="Low complexity" evidence="1">
    <location>
        <begin position="1"/>
        <end position="23"/>
    </location>
</feature>
<dbReference type="AlphaFoldDB" id="A0A3L8PR41"/>
<keyword evidence="3" id="KW-1185">Reference proteome</keyword>
<dbReference type="Proteomes" id="UP000281474">
    <property type="component" value="Unassembled WGS sequence"/>
</dbReference>
<gene>
    <name evidence="2" type="ORF">D5018_21320</name>
</gene>
<feature type="region of interest" description="Disordered" evidence="1">
    <location>
        <begin position="1"/>
        <end position="27"/>
    </location>
</feature>
<dbReference type="RefSeq" id="WP_121840974.1">
    <property type="nucleotide sequence ID" value="NZ_ML014939.1"/>
</dbReference>
<dbReference type="EMBL" id="QZEI01000190">
    <property type="protein sequence ID" value="RLV57674.1"/>
    <property type="molecule type" value="Genomic_DNA"/>
</dbReference>
<comment type="caution">
    <text evidence="2">The sequence shown here is derived from an EMBL/GenBank/DDBJ whole genome shotgun (WGS) entry which is preliminary data.</text>
</comment>
<feature type="compositionally biased region" description="Pro residues" evidence="1">
    <location>
        <begin position="204"/>
        <end position="213"/>
    </location>
</feature>
<feature type="region of interest" description="Disordered" evidence="1">
    <location>
        <begin position="190"/>
        <end position="213"/>
    </location>
</feature>
<evidence type="ECO:0000313" key="3">
    <source>
        <dbReference type="Proteomes" id="UP000281474"/>
    </source>
</evidence>
<evidence type="ECO:0000256" key="1">
    <source>
        <dbReference type="SAM" id="MobiDB-lite"/>
    </source>
</evidence>